<dbReference type="Proteomes" id="UP000249661">
    <property type="component" value="Unassembled WGS sequence"/>
</dbReference>
<reference evidence="1" key="1">
    <citation type="submission" date="2018-02" db="EMBL/GenBank/DDBJ databases">
        <title>The genomes of Aspergillus section Nigri reveals drivers in fungal speciation.</title>
        <authorList>
            <consortium name="DOE Joint Genome Institute"/>
            <person name="Vesth T.C."/>
            <person name="Nybo J."/>
            <person name="Theobald S."/>
            <person name="Brandl J."/>
            <person name="Frisvad J.C."/>
            <person name="Nielsen K.F."/>
            <person name="Lyhne E.K."/>
            <person name="Kogle M.E."/>
            <person name="Kuo A."/>
            <person name="Riley R."/>
            <person name="Clum A."/>
            <person name="Nolan M."/>
            <person name="Lipzen A."/>
            <person name="Salamov A."/>
            <person name="Henrissat B."/>
            <person name="Wiebenga A."/>
            <person name="De vries R.P."/>
            <person name="Grigoriev I.V."/>
            <person name="Mortensen U.H."/>
            <person name="Andersen M.R."/>
            <person name="Baker S.E."/>
        </authorList>
    </citation>
    <scope>NUCLEOTIDE SEQUENCE</scope>
    <source>
        <strain evidence="1">CBS 121060</strain>
    </source>
</reference>
<sequence>MPTPYRIKATGAHAPPTTTEGRRISGWRMPPLRRVNQSAVQSDRWPPKAMPMAEPTIPDTKQRPICQVIIWRDSAPPAEYEEARVGRVFNHRRPDRFPLAVVKATCQEDIIAAVKLAKAENCRLAVRSGGHSWAAWSVRDNSILLDLGNCKQLDVDPATRTARATPSMTGRELNGVLIKEHNLMFPGGHCPDVGLGGFLLQGGMGWNCRNWGWACERVQAVDVVTAQGDFLHCNATQNRELYWAARGAGPGFPGVVSKYHLELIPYPRDGFRSSGYIYPIRLYHEAFSWVLQATPASDEDTEIAVVAQYPEGMGELCLFVLFVTMKPDPAAAEAALRPLHDSRPAGAIVEWFCETDSLEKQYENQAKANPEGHRYCAENAYIRNEADVPAVLEEAFTTLPHRKAFALWYAMYPCSRRKLPDMALSMQSDHYFALYTVWEEARDDARCQGWVADVMQKVAPHAVGAYLGDSDFQVRKTKFWADDNARRLMGLRRRFDPEGRICGYLDKGDASGVRGLVIESEVKL</sequence>
<evidence type="ECO:0000313" key="2">
    <source>
        <dbReference type="Proteomes" id="UP000249661"/>
    </source>
</evidence>
<proteinExistence type="predicted"/>
<keyword evidence="2" id="KW-1185">Reference proteome</keyword>
<name>A0ACD1HPC1_9EURO</name>
<accession>A0ACD1HPC1</accession>
<dbReference type="EMBL" id="KZ824933">
    <property type="protein sequence ID" value="RAH75455.1"/>
    <property type="molecule type" value="Genomic_DNA"/>
</dbReference>
<gene>
    <name evidence="1" type="ORF">BO66DRAFT_416723</name>
</gene>
<organism evidence="1 2">
    <name type="scientific">Aspergillus aculeatinus CBS 121060</name>
    <dbReference type="NCBI Taxonomy" id="1448322"/>
    <lineage>
        <taxon>Eukaryota</taxon>
        <taxon>Fungi</taxon>
        <taxon>Dikarya</taxon>
        <taxon>Ascomycota</taxon>
        <taxon>Pezizomycotina</taxon>
        <taxon>Eurotiomycetes</taxon>
        <taxon>Eurotiomycetidae</taxon>
        <taxon>Eurotiales</taxon>
        <taxon>Aspergillaceae</taxon>
        <taxon>Aspergillus</taxon>
        <taxon>Aspergillus subgen. Circumdati</taxon>
    </lineage>
</organism>
<protein>
    <submittedName>
        <fullName evidence="1">FAD-binding domain-containing protein</fullName>
    </submittedName>
</protein>
<evidence type="ECO:0000313" key="1">
    <source>
        <dbReference type="EMBL" id="RAH75455.1"/>
    </source>
</evidence>